<feature type="transmembrane region" description="Helical" evidence="1">
    <location>
        <begin position="94"/>
        <end position="112"/>
    </location>
</feature>
<feature type="transmembrane region" description="Helical" evidence="1">
    <location>
        <begin position="204"/>
        <end position="233"/>
    </location>
</feature>
<reference evidence="3" key="1">
    <citation type="journal article" date="2019" name="Int. J. Syst. Evol. Microbiol.">
        <title>The Global Catalogue of Microorganisms (GCM) 10K type strain sequencing project: providing services to taxonomists for standard genome sequencing and annotation.</title>
        <authorList>
            <consortium name="The Broad Institute Genomics Platform"/>
            <consortium name="The Broad Institute Genome Sequencing Center for Infectious Disease"/>
            <person name="Wu L."/>
            <person name="Ma J."/>
        </authorList>
    </citation>
    <scope>NUCLEOTIDE SEQUENCE [LARGE SCALE GENOMIC DNA]</scope>
    <source>
        <strain evidence="3">CCUG 58127</strain>
    </source>
</reference>
<feature type="transmembrane region" description="Helical" evidence="1">
    <location>
        <begin position="20"/>
        <end position="39"/>
    </location>
</feature>
<sequence>MTDVAVEPSSPVFTSRREWPRWTFSALVPIAIFAIVRMFDALVIEYASRFQVPVGSGTHPGMFGFVNKSADPGYWSVITNWDGQWYQFISTDGYHTHAVATVGAVNTSWAWAFPPLFPLLTHGLMDLTGWSFAVAASILNLCLGALAMVLLYCLVDKAAGRFLAVSAVALSSCFISAPLLQAAYSEALGFVLLLSTLLMIRRRSYAWTLLPLTALAFTRLITVPIAVVALTVLVTRWRARERDPLNRREGVGLALIAAVSIVGVWLWSALAALLAPAPTGASARTSISAGTTIGWFSDMYQYLGWPGLLFVACLATLFILIACSRWTDGWGVEVRTWLAAYPVFLLVATPVTGGIFRYLLLCPLLRCSLQEVRDSSGEKSDWSTSCWLV</sequence>
<protein>
    <recommendedName>
        <fullName evidence="4">Glycosyltransferase RgtA/B/C/D-like domain-containing protein</fullName>
    </recommendedName>
</protein>
<evidence type="ECO:0000256" key="1">
    <source>
        <dbReference type="SAM" id="Phobius"/>
    </source>
</evidence>
<feature type="transmembrane region" description="Helical" evidence="1">
    <location>
        <begin position="253"/>
        <end position="275"/>
    </location>
</feature>
<evidence type="ECO:0000313" key="3">
    <source>
        <dbReference type="Proteomes" id="UP001596298"/>
    </source>
</evidence>
<organism evidence="2 3">
    <name type="scientific">Flexivirga alba</name>
    <dbReference type="NCBI Taxonomy" id="702742"/>
    <lineage>
        <taxon>Bacteria</taxon>
        <taxon>Bacillati</taxon>
        <taxon>Actinomycetota</taxon>
        <taxon>Actinomycetes</taxon>
        <taxon>Micrococcales</taxon>
        <taxon>Dermacoccaceae</taxon>
        <taxon>Flexivirga</taxon>
    </lineage>
</organism>
<keyword evidence="3" id="KW-1185">Reference proteome</keyword>
<feature type="transmembrane region" description="Helical" evidence="1">
    <location>
        <begin position="162"/>
        <end position="184"/>
    </location>
</feature>
<feature type="transmembrane region" description="Helical" evidence="1">
    <location>
        <begin position="132"/>
        <end position="155"/>
    </location>
</feature>
<evidence type="ECO:0008006" key="4">
    <source>
        <dbReference type="Google" id="ProtNLM"/>
    </source>
</evidence>
<keyword evidence="1" id="KW-0812">Transmembrane</keyword>
<proteinExistence type="predicted"/>
<keyword evidence="1" id="KW-1133">Transmembrane helix</keyword>
<dbReference type="Proteomes" id="UP001596298">
    <property type="component" value="Unassembled WGS sequence"/>
</dbReference>
<gene>
    <name evidence="2" type="ORF">ACFQDH_01495</name>
</gene>
<comment type="caution">
    <text evidence="2">The sequence shown here is derived from an EMBL/GenBank/DDBJ whole genome shotgun (WGS) entry which is preliminary data.</text>
</comment>
<accession>A0ABW2AC08</accession>
<dbReference type="RefSeq" id="WP_382397797.1">
    <property type="nucleotide sequence ID" value="NZ_JBHSWH010000001.1"/>
</dbReference>
<evidence type="ECO:0000313" key="2">
    <source>
        <dbReference type="EMBL" id="MFC6703976.1"/>
    </source>
</evidence>
<dbReference type="EMBL" id="JBHSWH010000001">
    <property type="protein sequence ID" value="MFC6703976.1"/>
    <property type="molecule type" value="Genomic_DNA"/>
</dbReference>
<feature type="transmembrane region" description="Helical" evidence="1">
    <location>
        <begin position="338"/>
        <end position="360"/>
    </location>
</feature>
<name>A0ABW2AC08_9MICO</name>
<feature type="transmembrane region" description="Helical" evidence="1">
    <location>
        <begin position="305"/>
        <end position="326"/>
    </location>
</feature>
<keyword evidence="1" id="KW-0472">Membrane</keyword>